<dbReference type="Pfam" id="PF00059">
    <property type="entry name" value="Lectin_C"/>
    <property type="match status" value="1"/>
</dbReference>
<dbReference type="CDD" id="cd00037">
    <property type="entry name" value="CLECT"/>
    <property type="match status" value="1"/>
</dbReference>
<dbReference type="InterPro" id="IPR016187">
    <property type="entry name" value="CTDL_fold"/>
</dbReference>
<protein>
    <recommendedName>
        <fullName evidence="2">C-type lectin domain-containing protein</fullName>
    </recommendedName>
</protein>
<organism evidence="3 4">
    <name type="scientific">Rhynchophorus ferrugineus</name>
    <name type="common">Red palm weevil</name>
    <name type="synonym">Curculio ferrugineus</name>
    <dbReference type="NCBI Taxonomy" id="354439"/>
    <lineage>
        <taxon>Eukaryota</taxon>
        <taxon>Metazoa</taxon>
        <taxon>Ecdysozoa</taxon>
        <taxon>Arthropoda</taxon>
        <taxon>Hexapoda</taxon>
        <taxon>Insecta</taxon>
        <taxon>Pterygota</taxon>
        <taxon>Neoptera</taxon>
        <taxon>Endopterygota</taxon>
        <taxon>Coleoptera</taxon>
        <taxon>Polyphaga</taxon>
        <taxon>Cucujiformia</taxon>
        <taxon>Curculionidae</taxon>
        <taxon>Dryophthorinae</taxon>
        <taxon>Rhynchophorus</taxon>
    </lineage>
</organism>
<gene>
    <name evidence="3" type="ORF">GWI33_003248</name>
</gene>
<dbReference type="InterPro" id="IPR001304">
    <property type="entry name" value="C-type_lectin-like"/>
</dbReference>
<feature type="domain" description="C-type lectin" evidence="2">
    <location>
        <begin position="18"/>
        <end position="147"/>
    </location>
</feature>
<dbReference type="EMBL" id="JAACXV010022604">
    <property type="protein sequence ID" value="KAF7263268.1"/>
    <property type="molecule type" value="Genomic_DNA"/>
</dbReference>
<name>A0A834HL61_RHYFE</name>
<dbReference type="InterPro" id="IPR050111">
    <property type="entry name" value="C-type_lectin/snaclec_domain"/>
</dbReference>
<accession>A0A834HL61</accession>
<keyword evidence="4" id="KW-1185">Reference proteome</keyword>
<evidence type="ECO:0000256" key="1">
    <source>
        <dbReference type="SAM" id="SignalP"/>
    </source>
</evidence>
<dbReference type="PANTHER" id="PTHR22803">
    <property type="entry name" value="MANNOSE, PHOSPHOLIPASE, LECTIN RECEPTOR RELATED"/>
    <property type="match status" value="1"/>
</dbReference>
<feature type="chain" id="PRO_5032615734" description="C-type lectin domain-containing protein" evidence="1">
    <location>
        <begin position="21"/>
        <end position="254"/>
    </location>
</feature>
<dbReference type="OrthoDB" id="7962197at2759"/>
<dbReference type="AlphaFoldDB" id="A0A834HL61"/>
<dbReference type="SMART" id="SM00034">
    <property type="entry name" value="CLECT"/>
    <property type="match status" value="1"/>
</dbReference>
<reference evidence="3" key="1">
    <citation type="submission" date="2020-08" db="EMBL/GenBank/DDBJ databases">
        <title>Genome sequencing and assembly of the red palm weevil Rhynchophorus ferrugineus.</title>
        <authorList>
            <person name="Dias G.B."/>
            <person name="Bergman C.M."/>
            <person name="Manee M."/>
        </authorList>
    </citation>
    <scope>NUCLEOTIDE SEQUENCE</scope>
    <source>
        <strain evidence="3">AA-2017</strain>
        <tissue evidence="3">Whole larva</tissue>
    </source>
</reference>
<dbReference type="InterPro" id="IPR016186">
    <property type="entry name" value="C-type_lectin-like/link_sf"/>
</dbReference>
<dbReference type="Proteomes" id="UP000625711">
    <property type="component" value="Unassembled WGS sequence"/>
</dbReference>
<dbReference type="PROSITE" id="PS50041">
    <property type="entry name" value="C_TYPE_LECTIN_2"/>
    <property type="match status" value="1"/>
</dbReference>
<keyword evidence="1" id="KW-0732">Signal</keyword>
<evidence type="ECO:0000313" key="3">
    <source>
        <dbReference type="EMBL" id="KAF7263268.1"/>
    </source>
</evidence>
<sequence length="254" mass="28861">MKRIVLLLASFILVIVRSSANKYVVSNQKVTFHEGYLRCLQYGLEPAEILSESDEEEIETVLKPLREIFEDLVGFGEGFWIFASNLVNKTNYYWLNSKLPLFYSLFSTGQPDNADQKENCLEIYQISTGVFGWNDCPCESKIKFICQRKKRDISSCNETNMESNVIAKSSVNRYVVSNQRVTFHEGYIRCLQYGLEPAEILSESDEKEIEAALEPLREIQATKPPAGNRESSSGIKADAIIYSALLFDQPTSFS</sequence>
<dbReference type="SUPFAM" id="SSF56436">
    <property type="entry name" value="C-type lectin-like"/>
    <property type="match status" value="1"/>
</dbReference>
<comment type="caution">
    <text evidence="3">The sequence shown here is derived from an EMBL/GenBank/DDBJ whole genome shotgun (WGS) entry which is preliminary data.</text>
</comment>
<proteinExistence type="predicted"/>
<feature type="signal peptide" evidence="1">
    <location>
        <begin position="1"/>
        <end position="20"/>
    </location>
</feature>
<evidence type="ECO:0000313" key="4">
    <source>
        <dbReference type="Proteomes" id="UP000625711"/>
    </source>
</evidence>
<dbReference type="Gene3D" id="3.10.100.10">
    <property type="entry name" value="Mannose-Binding Protein A, subunit A"/>
    <property type="match status" value="1"/>
</dbReference>
<evidence type="ECO:0000259" key="2">
    <source>
        <dbReference type="PROSITE" id="PS50041"/>
    </source>
</evidence>